<dbReference type="RefSeq" id="WP_136722465.1">
    <property type="nucleotide sequence ID" value="NZ_SUMC01000004.1"/>
</dbReference>
<keyword evidence="3" id="KW-1185">Reference proteome</keyword>
<dbReference type="EMBL" id="SUMC01000004">
    <property type="protein sequence ID" value="TKA12431.1"/>
    <property type="molecule type" value="Genomic_DNA"/>
</dbReference>
<sequence length="303" mass="32055">MGEELSAGLAVLAHRASGVRDTSVLAHRSDGTVVRSGDLVVKAHAGDTDPAALAARLAVAAHPLLSGILLAPVPPLAEECSLTAALHGRPVSAWPLGRPVDRERPDDAPWEAAAVLLARLHSLPPDDLPHPVPAMRGPAKAARAIARMRAVVPEPAVLRTWARLPAWARDEAPQPHARHLCHGDLHLGQLVRHPVPDGPWRLIDVDDLGLGVPAWDLARPAMWFATGLLAPDTWARFLAAYRAAGGAAVPAEGDPWPYLDVPARALAAQSAALAVVRAAEEGRPPDEVEQDLVDACRRIAEVS</sequence>
<keyword evidence="2" id="KW-0808">Transferase</keyword>
<dbReference type="SUPFAM" id="SSF56112">
    <property type="entry name" value="Protein kinase-like (PK-like)"/>
    <property type="match status" value="1"/>
</dbReference>
<feature type="domain" description="Aminoglycoside phosphotransferase" evidence="1">
    <location>
        <begin position="37"/>
        <end position="255"/>
    </location>
</feature>
<dbReference type="Pfam" id="PF01636">
    <property type="entry name" value="APH"/>
    <property type="match status" value="1"/>
</dbReference>
<dbReference type="AlphaFoldDB" id="A0A4U0SV24"/>
<evidence type="ECO:0000313" key="3">
    <source>
        <dbReference type="Proteomes" id="UP000305778"/>
    </source>
</evidence>
<reference evidence="2 3" key="1">
    <citation type="submission" date="2019-04" db="EMBL/GenBank/DDBJ databases">
        <title>Streptomyces oryziradicis sp. nov., a novel actinomycete isolated from rhizosphere soil of rice (Oryza sativa L.).</title>
        <authorList>
            <person name="Li C."/>
        </authorList>
    </citation>
    <scope>NUCLEOTIDE SEQUENCE [LARGE SCALE GENOMIC DNA]</scope>
    <source>
        <strain evidence="2 3">NEAU-C40</strain>
    </source>
</reference>
<dbReference type="GO" id="GO:0016740">
    <property type="term" value="F:transferase activity"/>
    <property type="evidence" value="ECO:0007669"/>
    <property type="project" value="UniProtKB-KW"/>
</dbReference>
<dbReference type="InterPro" id="IPR002575">
    <property type="entry name" value="Aminoglycoside_PTrfase"/>
</dbReference>
<dbReference type="Proteomes" id="UP000305778">
    <property type="component" value="Unassembled WGS sequence"/>
</dbReference>
<protein>
    <submittedName>
        <fullName evidence="2">Aminoglycoside phosphotransferase family protein</fullName>
    </submittedName>
</protein>
<evidence type="ECO:0000259" key="1">
    <source>
        <dbReference type="Pfam" id="PF01636"/>
    </source>
</evidence>
<evidence type="ECO:0000313" key="2">
    <source>
        <dbReference type="EMBL" id="TKA12431.1"/>
    </source>
</evidence>
<organism evidence="2 3">
    <name type="scientific">Actinacidiphila oryziradicis</name>
    <dbReference type="NCBI Taxonomy" id="2571141"/>
    <lineage>
        <taxon>Bacteria</taxon>
        <taxon>Bacillati</taxon>
        <taxon>Actinomycetota</taxon>
        <taxon>Actinomycetes</taxon>
        <taxon>Kitasatosporales</taxon>
        <taxon>Streptomycetaceae</taxon>
        <taxon>Actinacidiphila</taxon>
    </lineage>
</organism>
<accession>A0A4U0SV24</accession>
<comment type="caution">
    <text evidence="2">The sequence shown here is derived from an EMBL/GenBank/DDBJ whole genome shotgun (WGS) entry which is preliminary data.</text>
</comment>
<dbReference type="OrthoDB" id="4558647at2"/>
<proteinExistence type="predicted"/>
<dbReference type="Gene3D" id="3.90.1200.10">
    <property type="match status" value="1"/>
</dbReference>
<name>A0A4U0SV24_9ACTN</name>
<gene>
    <name evidence="2" type="ORF">FCI23_06415</name>
</gene>
<dbReference type="InterPro" id="IPR011009">
    <property type="entry name" value="Kinase-like_dom_sf"/>
</dbReference>